<evidence type="ECO:0000313" key="2">
    <source>
        <dbReference type="EMBL" id="PYH45983.1"/>
    </source>
</evidence>
<organism evidence="2 3">
    <name type="scientific">Aspergillus saccharolyticus JOP 1030-1</name>
    <dbReference type="NCBI Taxonomy" id="1450539"/>
    <lineage>
        <taxon>Eukaryota</taxon>
        <taxon>Fungi</taxon>
        <taxon>Dikarya</taxon>
        <taxon>Ascomycota</taxon>
        <taxon>Pezizomycotina</taxon>
        <taxon>Eurotiomycetes</taxon>
        <taxon>Eurotiomycetidae</taxon>
        <taxon>Eurotiales</taxon>
        <taxon>Aspergillaceae</taxon>
        <taxon>Aspergillus</taxon>
        <taxon>Aspergillus subgen. Circumdati</taxon>
    </lineage>
</organism>
<accession>A0A318ZNG4</accession>
<dbReference type="Gene3D" id="3.40.50.720">
    <property type="entry name" value="NAD(P)-binding Rossmann-like Domain"/>
    <property type="match status" value="1"/>
</dbReference>
<dbReference type="AlphaFoldDB" id="A0A318ZNG4"/>
<dbReference type="InterPro" id="IPR036291">
    <property type="entry name" value="NAD(P)-bd_dom_sf"/>
</dbReference>
<dbReference type="SUPFAM" id="SSF51735">
    <property type="entry name" value="NAD(P)-binding Rossmann-fold domains"/>
    <property type="match status" value="1"/>
</dbReference>
<reference evidence="2 3" key="1">
    <citation type="submission" date="2016-12" db="EMBL/GenBank/DDBJ databases">
        <title>The genomes of Aspergillus section Nigri reveals drivers in fungal speciation.</title>
        <authorList>
            <consortium name="DOE Joint Genome Institute"/>
            <person name="Vesth T.C."/>
            <person name="Nybo J."/>
            <person name="Theobald S."/>
            <person name="Brandl J."/>
            <person name="Frisvad J.C."/>
            <person name="Nielsen K.F."/>
            <person name="Lyhne E.K."/>
            <person name="Kogle M.E."/>
            <person name="Kuo A."/>
            <person name="Riley R."/>
            <person name="Clum A."/>
            <person name="Nolan M."/>
            <person name="Lipzen A."/>
            <person name="Salamov A."/>
            <person name="Henrissat B."/>
            <person name="Wiebenga A."/>
            <person name="De Vries R.P."/>
            <person name="Grigoriev I.V."/>
            <person name="Mortensen U.H."/>
            <person name="Andersen M.R."/>
            <person name="Baker S.E."/>
        </authorList>
    </citation>
    <scope>NUCLEOTIDE SEQUENCE [LARGE SCALE GENOMIC DNA]</scope>
    <source>
        <strain evidence="2 3">JOP 1030-1</strain>
    </source>
</reference>
<dbReference type="GeneID" id="37073850"/>
<dbReference type="PANTHER" id="PTHR43550">
    <property type="entry name" value="3-KETODIHYDROSPHINGOSINE REDUCTASE"/>
    <property type="match status" value="1"/>
</dbReference>
<dbReference type="PANTHER" id="PTHR43550:SF3">
    <property type="entry name" value="3-KETODIHYDROSPHINGOSINE REDUCTASE"/>
    <property type="match status" value="1"/>
</dbReference>
<dbReference type="GO" id="GO:0005789">
    <property type="term" value="C:endoplasmic reticulum membrane"/>
    <property type="evidence" value="ECO:0007669"/>
    <property type="project" value="TreeGrafter"/>
</dbReference>
<dbReference type="GO" id="GO:0030148">
    <property type="term" value="P:sphingolipid biosynthetic process"/>
    <property type="evidence" value="ECO:0007669"/>
    <property type="project" value="TreeGrafter"/>
</dbReference>
<dbReference type="Proteomes" id="UP000248349">
    <property type="component" value="Unassembled WGS sequence"/>
</dbReference>
<protein>
    <submittedName>
        <fullName evidence="2">Putative steroid dehydrogenase</fullName>
    </submittedName>
</protein>
<dbReference type="PRINTS" id="PR00081">
    <property type="entry name" value="GDHRDH"/>
</dbReference>
<dbReference type="RefSeq" id="XP_025431965.1">
    <property type="nucleotide sequence ID" value="XM_025572622.1"/>
</dbReference>
<keyword evidence="3" id="KW-1185">Reference proteome</keyword>
<dbReference type="Pfam" id="PF00106">
    <property type="entry name" value="adh_short"/>
    <property type="match status" value="1"/>
</dbReference>
<feature type="domain" description="Ketoreductase" evidence="1">
    <location>
        <begin position="12"/>
        <end position="207"/>
    </location>
</feature>
<dbReference type="InterPro" id="IPR002347">
    <property type="entry name" value="SDR_fam"/>
</dbReference>
<sequence>MGQSKHFHVQGQNVVIAGGSKGLGRELAILLTQQGAHVTILARSPGPLEETRQELLSHTQSADQVIQAESLDLTDPTKVQAFITSLPTPPTILLIVAGGVAAQVGFFASLTPQEIKDCMDANYFAAAYIAHACLRRWVKEPPFPPAANAKRHLIFTASTAAFLGLPGYGAYAPAKAAMRALADTLRAEALLYRAQQEIRVHCAFPGTIYTDAFYQEQIRKPKLLKELEGSAEDQGGLPARRIAELMLQGLQAGRFFVTMDGETELLMNNMRGPSPRDRPIRDWVMGLVASLVWPVYRWKFDRRTVEYGRGEMTSQEGGKE</sequence>
<dbReference type="STRING" id="1450539.A0A318ZNG4"/>
<dbReference type="OrthoDB" id="10267115at2759"/>
<name>A0A318ZNG4_9EURO</name>
<evidence type="ECO:0000313" key="3">
    <source>
        <dbReference type="Proteomes" id="UP000248349"/>
    </source>
</evidence>
<dbReference type="GO" id="GO:0047560">
    <property type="term" value="F:3-dehydrosphinganine reductase activity"/>
    <property type="evidence" value="ECO:0007669"/>
    <property type="project" value="TreeGrafter"/>
</dbReference>
<proteinExistence type="predicted"/>
<dbReference type="GO" id="GO:0006666">
    <property type="term" value="P:3-keto-sphinganine metabolic process"/>
    <property type="evidence" value="ECO:0007669"/>
    <property type="project" value="TreeGrafter"/>
</dbReference>
<dbReference type="InterPro" id="IPR057326">
    <property type="entry name" value="KR_dom"/>
</dbReference>
<evidence type="ECO:0000259" key="1">
    <source>
        <dbReference type="SMART" id="SM00822"/>
    </source>
</evidence>
<dbReference type="EMBL" id="KZ821229">
    <property type="protein sequence ID" value="PYH45983.1"/>
    <property type="molecule type" value="Genomic_DNA"/>
</dbReference>
<dbReference type="SMART" id="SM00822">
    <property type="entry name" value="PKS_KR"/>
    <property type="match status" value="1"/>
</dbReference>
<gene>
    <name evidence="2" type="ORF">BP01DRAFT_317894</name>
</gene>